<evidence type="ECO:0000256" key="10">
    <source>
        <dbReference type="ARBA" id="ARBA00048988"/>
    </source>
</evidence>
<evidence type="ECO:0000313" key="13">
    <source>
        <dbReference type="EMBL" id="SVB28417.1"/>
    </source>
</evidence>
<feature type="domain" description="UvrD-like helicase ATP-binding" evidence="11">
    <location>
        <begin position="10"/>
        <end position="289"/>
    </location>
</feature>
<evidence type="ECO:0000256" key="6">
    <source>
        <dbReference type="ARBA" id="ARBA00023125"/>
    </source>
</evidence>
<dbReference type="Gene3D" id="1.10.486.10">
    <property type="entry name" value="PCRA, domain 4"/>
    <property type="match status" value="1"/>
</dbReference>
<evidence type="ECO:0000256" key="9">
    <source>
        <dbReference type="ARBA" id="ARBA00034808"/>
    </source>
</evidence>
<keyword evidence="7" id="KW-0413">Isomerase</keyword>
<name>A0A382CT24_9ZZZZ</name>
<dbReference type="InterPro" id="IPR013986">
    <property type="entry name" value="DExx_box_DNA_helicase_dom_sf"/>
</dbReference>
<evidence type="ECO:0000256" key="4">
    <source>
        <dbReference type="ARBA" id="ARBA00022806"/>
    </source>
</evidence>
<dbReference type="PANTHER" id="PTHR11070:SF2">
    <property type="entry name" value="ATP-DEPENDENT DNA HELICASE SRS2"/>
    <property type="match status" value="1"/>
</dbReference>
<dbReference type="Gene3D" id="1.10.10.160">
    <property type="match status" value="1"/>
</dbReference>
<dbReference type="EC" id="5.6.2.4" evidence="9"/>
<dbReference type="GO" id="GO:0016787">
    <property type="term" value="F:hydrolase activity"/>
    <property type="evidence" value="ECO:0007669"/>
    <property type="project" value="UniProtKB-KW"/>
</dbReference>
<dbReference type="EMBL" id="UINC01035660">
    <property type="protein sequence ID" value="SVB28417.1"/>
    <property type="molecule type" value="Genomic_DNA"/>
</dbReference>
<dbReference type="GO" id="GO:0005524">
    <property type="term" value="F:ATP binding"/>
    <property type="evidence" value="ECO:0007669"/>
    <property type="project" value="UniProtKB-KW"/>
</dbReference>
<evidence type="ECO:0000256" key="2">
    <source>
        <dbReference type="ARBA" id="ARBA00022741"/>
    </source>
</evidence>
<evidence type="ECO:0000256" key="8">
    <source>
        <dbReference type="ARBA" id="ARBA00034617"/>
    </source>
</evidence>
<sequence length="500" mass="58393">MAENSTNYLDLLNFEQCKAVENTYGASLVLAGAGSGKTRVLTFKLLHLLIQKLATPNQILAVTFTNKAASEMKNRVSNMLNFPIDRMWLGTFHSLSLKILRSHYENVGLSSNFIIIDSDDQHKLIKQICERENINTKEFTTKYYATIIDTFKNNGIFFDELKPNKFKKQDEEIRKLYRLYQEELLRLNCVDFGDLILYCIKLFKSNTKILEKYQKLFKFILVDEYQDINLVQQKWIEYLYQGHKNICCVGDDDQSIYSWRGADVSNLLNFEKNFLNPTIIRLEQNYRSSQNILECASTLIAKNKGRYGKKLWSQNEQGDKISVNGFWETKEEATYVTDKIEKMILKKVSFKEIAILFRVAAHTRSFEDRLISIGLPYKIIGGLRFYERKEIKDIIAYLRLINNSLDNLAFERIINTPRRGIGKTTLSKISHIARLNNLSMFEATKEFIQSTGSKINNEIIIFVQNVLKWQKVKDKFHHIELAQAIIEDTKYIDYLEQEEK</sequence>
<dbReference type="Pfam" id="PF00580">
    <property type="entry name" value="UvrD-helicase"/>
    <property type="match status" value="1"/>
</dbReference>
<comment type="catalytic activity">
    <reaction evidence="10">
        <text>ATP + H2O = ADP + phosphate + H(+)</text>
        <dbReference type="Rhea" id="RHEA:13065"/>
        <dbReference type="ChEBI" id="CHEBI:15377"/>
        <dbReference type="ChEBI" id="CHEBI:15378"/>
        <dbReference type="ChEBI" id="CHEBI:30616"/>
        <dbReference type="ChEBI" id="CHEBI:43474"/>
        <dbReference type="ChEBI" id="CHEBI:456216"/>
        <dbReference type="EC" id="5.6.2.4"/>
    </reaction>
</comment>
<evidence type="ECO:0000256" key="1">
    <source>
        <dbReference type="ARBA" id="ARBA00009922"/>
    </source>
</evidence>
<dbReference type="InterPro" id="IPR014017">
    <property type="entry name" value="DNA_helicase_UvrD-like_C"/>
</dbReference>
<dbReference type="Gene3D" id="3.40.50.300">
    <property type="entry name" value="P-loop containing nucleotide triphosphate hydrolases"/>
    <property type="match status" value="2"/>
</dbReference>
<accession>A0A382CT24</accession>
<keyword evidence="2" id="KW-0547">Nucleotide-binding</keyword>
<dbReference type="SUPFAM" id="SSF52540">
    <property type="entry name" value="P-loop containing nucleoside triphosphate hydrolases"/>
    <property type="match status" value="1"/>
</dbReference>
<dbReference type="GO" id="GO:0033202">
    <property type="term" value="C:DNA helicase complex"/>
    <property type="evidence" value="ECO:0007669"/>
    <property type="project" value="TreeGrafter"/>
</dbReference>
<comment type="catalytic activity">
    <reaction evidence="8">
        <text>Couples ATP hydrolysis with the unwinding of duplex DNA by translocating in the 3'-5' direction.</text>
        <dbReference type="EC" id="5.6.2.4"/>
    </reaction>
</comment>
<keyword evidence="3" id="KW-0378">Hydrolase</keyword>
<feature type="non-terminal residue" evidence="13">
    <location>
        <position position="500"/>
    </location>
</feature>
<dbReference type="GO" id="GO:0003677">
    <property type="term" value="F:DNA binding"/>
    <property type="evidence" value="ECO:0007669"/>
    <property type="project" value="UniProtKB-KW"/>
</dbReference>
<organism evidence="13">
    <name type="scientific">marine metagenome</name>
    <dbReference type="NCBI Taxonomy" id="408172"/>
    <lineage>
        <taxon>unclassified sequences</taxon>
        <taxon>metagenomes</taxon>
        <taxon>ecological metagenomes</taxon>
    </lineage>
</organism>
<evidence type="ECO:0000259" key="11">
    <source>
        <dbReference type="PROSITE" id="PS51198"/>
    </source>
</evidence>
<dbReference type="GO" id="GO:0043138">
    <property type="term" value="F:3'-5' DNA helicase activity"/>
    <property type="evidence" value="ECO:0007669"/>
    <property type="project" value="UniProtKB-EC"/>
</dbReference>
<keyword evidence="6" id="KW-0238">DNA-binding</keyword>
<keyword evidence="4" id="KW-0347">Helicase</keyword>
<dbReference type="PANTHER" id="PTHR11070">
    <property type="entry name" value="UVRD / RECB / PCRA DNA HELICASE FAMILY MEMBER"/>
    <property type="match status" value="1"/>
</dbReference>
<dbReference type="GO" id="GO:0005829">
    <property type="term" value="C:cytosol"/>
    <property type="evidence" value="ECO:0007669"/>
    <property type="project" value="TreeGrafter"/>
</dbReference>
<dbReference type="PROSITE" id="PS51217">
    <property type="entry name" value="UVRD_HELICASE_CTER"/>
    <property type="match status" value="1"/>
</dbReference>
<dbReference type="InterPro" id="IPR000212">
    <property type="entry name" value="DNA_helicase_UvrD/REP"/>
</dbReference>
<dbReference type="InterPro" id="IPR027417">
    <property type="entry name" value="P-loop_NTPase"/>
</dbReference>
<comment type="similarity">
    <text evidence="1">Belongs to the helicase family. UvrD subfamily.</text>
</comment>
<protein>
    <recommendedName>
        <fullName evidence="9">DNA 3'-5' helicase</fullName>
        <ecNumber evidence="9">5.6.2.4</ecNumber>
    </recommendedName>
</protein>
<dbReference type="AlphaFoldDB" id="A0A382CT24"/>
<reference evidence="13" key="1">
    <citation type="submission" date="2018-05" db="EMBL/GenBank/DDBJ databases">
        <authorList>
            <person name="Lanie J.A."/>
            <person name="Ng W.-L."/>
            <person name="Kazmierczak K.M."/>
            <person name="Andrzejewski T.M."/>
            <person name="Davidsen T.M."/>
            <person name="Wayne K.J."/>
            <person name="Tettelin H."/>
            <person name="Glass J.I."/>
            <person name="Rusch D."/>
            <person name="Podicherti R."/>
            <person name="Tsui H.-C.T."/>
            <person name="Winkler M.E."/>
        </authorList>
    </citation>
    <scope>NUCLEOTIDE SEQUENCE</scope>
</reference>
<dbReference type="CDD" id="cd17932">
    <property type="entry name" value="DEXQc_UvrD"/>
    <property type="match status" value="1"/>
</dbReference>
<evidence type="ECO:0000256" key="7">
    <source>
        <dbReference type="ARBA" id="ARBA00023235"/>
    </source>
</evidence>
<proteinExistence type="inferred from homology"/>
<evidence type="ECO:0000256" key="5">
    <source>
        <dbReference type="ARBA" id="ARBA00022840"/>
    </source>
</evidence>
<gene>
    <name evidence="13" type="ORF">METZ01_LOCUS181271</name>
</gene>
<dbReference type="InterPro" id="IPR014016">
    <property type="entry name" value="UvrD-like_ATP-bd"/>
</dbReference>
<keyword evidence="5" id="KW-0067">ATP-binding</keyword>
<dbReference type="PROSITE" id="PS51198">
    <property type="entry name" value="UVRD_HELICASE_ATP_BIND"/>
    <property type="match status" value="1"/>
</dbReference>
<evidence type="ECO:0000256" key="3">
    <source>
        <dbReference type="ARBA" id="ARBA00022801"/>
    </source>
</evidence>
<evidence type="ECO:0000259" key="12">
    <source>
        <dbReference type="PROSITE" id="PS51217"/>
    </source>
</evidence>
<dbReference type="GO" id="GO:0000725">
    <property type="term" value="P:recombinational repair"/>
    <property type="evidence" value="ECO:0007669"/>
    <property type="project" value="TreeGrafter"/>
</dbReference>
<dbReference type="Pfam" id="PF13361">
    <property type="entry name" value="UvrD_C"/>
    <property type="match status" value="1"/>
</dbReference>
<feature type="domain" description="UvrD-like helicase C-terminal" evidence="12">
    <location>
        <begin position="290"/>
        <end position="500"/>
    </location>
</feature>